<organism evidence="4 5">
    <name type="scientific">Priestia iocasae</name>
    <dbReference type="NCBI Taxonomy" id="2291674"/>
    <lineage>
        <taxon>Bacteria</taxon>
        <taxon>Bacillati</taxon>
        <taxon>Bacillota</taxon>
        <taxon>Bacilli</taxon>
        <taxon>Bacillales</taxon>
        <taxon>Bacillaceae</taxon>
        <taxon>Priestia</taxon>
    </lineage>
</organism>
<reference evidence="4 5" key="1">
    <citation type="submission" date="2021-01" db="EMBL/GenBank/DDBJ databases">
        <title>Genomic Encyclopedia of Type Strains, Phase IV (KMG-IV): sequencing the most valuable type-strain genomes for metagenomic binning, comparative biology and taxonomic classification.</title>
        <authorList>
            <person name="Goeker M."/>
        </authorList>
    </citation>
    <scope>NUCLEOTIDE SEQUENCE [LARGE SCALE GENOMIC DNA]</scope>
    <source>
        <strain evidence="4 5">DSM 104297</strain>
    </source>
</reference>
<keyword evidence="1 2" id="KW-0732">Signal</keyword>
<feature type="signal peptide" evidence="2">
    <location>
        <begin position="1"/>
        <end position="31"/>
    </location>
</feature>
<evidence type="ECO:0000259" key="3">
    <source>
        <dbReference type="PROSITE" id="PS51272"/>
    </source>
</evidence>
<dbReference type="InterPro" id="IPR001119">
    <property type="entry name" value="SLH_dom"/>
</dbReference>
<evidence type="ECO:0000313" key="5">
    <source>
        <dbReference type="Proteomes" id="UP000809829"/>
    </source>
</evidence>
<dbReference type="Pfam" id="PF00395">
    <property type="entry name" value="SLH"/>
    <property type="match status" value="3"/>
</dbReference>
<keyword evidence="5" id="KW-1185">Reference proteome</keyword>
<accession>A0ABS2QVR1</accession>
<evidence type="ECO:0000256" key="1">
    <source>
        <dbReference type="ARBA" id="ARBA00022729"/>
    </source>
</evidence>
<name>A0ABS2QVR1_9BACI</name>
<evidence type="ECO:0000313" key="4">
    <source>
        <dbReference type="EMBL" id="MBM7703573.1"/>
    </source>
</evidence>
<dbReference type="Proteomes" id="UP000809829">
    <property type="component" value="Unassembled WGS sequence"/>
</dbReference>
<feature type="domain" description="SLH" evidence="3">
    <location>
        <begin position="148"/>
        <end position="211"/>
    </location>
</feature>
<dbReference type="RefSeq" id="WP_205187540.1">
    <property type="nucleotide sequence ID" value="NZ_JAFBFC010000004.1"/>
</dbReference>
<gene>
    <name evidence="4" type="ORF">JOC83_002422</name>
</gene>
<protein>
    <recommendedName>
        <fullName evidence="3">SLH domain-containing protein</fullName>
    </recommendedName>
</protein>
<evidence type="ECO:0000256" key="2">
    <source>
        <dbReference type="SAM" id="SignalP"/>
    </source>
</evidence>
<dbReference type="PROSITE" id="PS51272">
    <property type="entry name" value="SLH"/>
    <property type="match status" value="2"/>
</dbReference>
<feature type="domain" description="SLH" evidence="3">
    <location>
        <begin position="30"/>
        <end position="93"/>
    </location>
</feature>
<feature type="chain" id="PRO_5045756160" description="SLH domain-containing protein" evidence="2">
    <location>
        <begin position="32"/>
        <end position="391"/>
    </location>
</feature>
<dbReference type="PANTHER" id="PTHR43308:SF5">
    <property type="entry name" value="S-LAYER PROTEIN _ PEPTIDOGLYCAN ENDO-BETA-N-ACETYLGLUCOSAMINIDASE"/>
    <property type="match status" value="1"/>
</dbReference>
<dbReference type="EMBL" id="JAFBFC010000004">
    <property type="protein sequence ID" value="MBM7703573.1"/>
    <property type="molecule type" value="Genomic_DNA"/>
</dbReference>
<dbReference type="PANTHER" id="PTHR43308">
    <property type="entry name" value="OUTER MEMBRANE PROTEIN ALPHA-RELATED"/>
    <property type="match status" value="1"/>
</dbReference>
<sequence length="391" mass="44664">MPKSMKKCVQPFLASVFVVALLLVQVSPASAAGFKDVPTTHWANKEISYLISHSVIKGYQDKTFRPNHQVTNAQVAIMMARALKLNLNGRPNPGFKDIPTTYHAYKEIAAVVEQGIFPKGSYFYPDSPISRESMARALANGFKLGGQHHMNFLDVQPNYWAYTYVTKVAANKITTGYVDSTFRPKERVTRAQFSAFMARALNPHYRQQTTVTRNVAWGMNKQWVKSVENGYSKFIGETADLLIFQTRKFDINVYIGYLFENGGVSGILVDYAPEDTRYYGDEEKQQIFDGLVEFTSLELGLPINYLEDYEEYAALWEKDHYQVAAAVRDDDEYNTNASVLYFNDETNLYQAKKVEQTSFKNVRNHYEAAEERNADISSTRKQTQLLRLLEQ</sequence>
<comment type="caution">
    <text evidence="4">The sequence shown here is derived from an EMBL/GenBank/DDBJ whole genome shotgun (WGS) entry which is preliminary data.</text>
</comment>
<proteinExistence type="predicted"/>
<dbReference type="InterPro" id="IPR051465">
    <property type="entry name" value="Cell_Envelope_Struct_Comp"/>
</dbReference>